<accession>A0A060R5S5</accession>
<keyword evidence="1" id="KW-0812">Transmembrane</keyword>
<dbReference type="AlphaFoldDB" id="A0A060R5S5"/>
<evidence type="ECO:0000256" key="1">
    <source>
        <dbReference type="SAM" id="Phobius"/>
    </source>
</evidence>
<keyword evidence="1" id="KW-1133">Transmembrane helix</keyword>
<proteinExistence type="predicted"/>
<dbReference type="EMBL" id="HG934468">
    <property type="protein sequence ID" value="CDN30152.1"/>
    <property type="molecule type" value="Genomic_DNA"/>
</dbReference>
<dbReference type="Proteomes" id="UP000027616">
    <property type="component" value="Chromosome I"/>
</dbReference>
<feature type="transmembrane region" description="Helical" evidence="1">
    <location>
        <begin position="15"/>
        <end position="34"/>
    </location>
</feature>
<reference evidence="2 3" key="1">
    <citation type="journal article" date="2015" name="Genome Announc.">
        <title>Complete Genome Sequence of the Novel Leech Symbiont Mucinivorans hirudinis M3T.</title>
        <authorList>
            <person name="Nelson M.C."/>
            <person name="Bomar L."/>
            <person name="Graf J."/>
        </authorList>
    </citation>
    <scope>NUCLEOTIDE SEQUENCE [LARGE SCALE GENOMIC DNA]</scope>
    <source>
        <strain evidence="3">M3</strain>
    </source>
</reference>
<gene>
    <name evidence="2" type="ORF">BN938_0045</name>
</gene>
<evidence type="ECO:0000313" key="3">
    <source>
        <dbReference type="Proteomes" id="UP000027616"/>
    </source>
</evidence>
<protein>
    <submittedName>
        <fullName evidence="2">Uncharacterized protein</fullName>
    </submittedName>
</protein>
<keyword evidence="1" id="KW-0472">Membrane</keyword>
<dbReference type="HOGENOM" id="CLU_3045500_0_0_10"/>
<evidence type="ECO:0000313" key="2">
    <source>
        <dbReference type="EMBL" id="CDN30152.1"/>
    </source>
</evidence>
<dbReference type="KEGG" id="rbc:BN938_0045"/>
<dbReference type="STRING" id="1433126.BN938_0045"/>
<name>A0A060R5S5_9BACT</name>
<keyword evidence="3" id="KW-1185">Reference proteome</keyword>
<sequence>MNTYFTENFEISSKLFISKFLYGIIMAFSMGLYYKYSAQEHIKKINNNREKNEN</sequence>
<organism evidence="2 3">
    <name type="scientific">Mucinivorans hirudinis</name>
    <dbReference type="NCBI Taxonomy" id="1433126"/>
    <lineage>
        <taxon>Bacteria</taxon>
        <taxon>Pseudomonadati</taxon>
        <taxon>Bacteroidota</taxon>
        <taxon>Bacteroidia</taxon>
        <taxon>Bacteroidales</taxon>
        <taxon>Rikenellaceae</taxon>
        <taxon>Mucinivorans</taxon>
    </lineage>
</organism>